<feature type="domain" description="WGR" evidence="23">
    <location>
        <begin position="413"/>
        <end position="517"/>
    </location>
</feature>
<dbReference type="InterPro" id="IPR001357">
    <property type="entry name" value="BRCT_dom"/>
</dbReference>
<sequence>EPASKAKAKAKAKASQKASQEEASTLPTSLDDITPADGDIFYEDGEWSVEYAKSGRSTCRISQEKIPAGVLRFGKTVKSDSFDGNMTIWYHAAALLSGNILPSSVNIVSGFSSLKPADQKAITKIIPKGEGAGASDSKATQGKKLHEVLDVLNQMQPKQLAEMAALNSYPEKKLHVSSTLAQLCADGILFGATQPCEVCKDHGRAGTILLDGEVYKCTGWMTDHLKCDFQTQKPERDVWQLTPAAKQAADGKLGKLQLKVGTRLFATKMSADGTMPSQSSSSSQARPPLLNLSVYVSKDFSADERKEIEGLVKSHMGKICTTITKATCFVVSSPELIQSDTEEKEAAKSDGVPGVEKSFLDNLKAGTTTDMTAHLLWGEAPRMFRAIAETGTAKTVEKEGVAMDTDIGELIDRTHVLIDRPKNRVYSETLSLTDMTSGSNSFYKLYVLESDKDSGGSCYWVWRKWGRIGVSQGGTKLEEFHSDQAAAIRQFSKLYLEKTGNTYGHKPSEFVQKPGKFSRVDVAHKALQKKKAKTDEEEPEPSQDEVQDGQPLGQLSKAAVEKGNAVLDKIESILSEVAEGAPLSPVQRGKVKAESAEFYALIPHNFGIKAPPPIDTQDLLGAERALLQFYLRMGFEEIGGGEDEEKLTPISGVMQLELPGTLQEGCKGICAKKDVDSCTKKGKALEKKKAGKPLKPMDAELYGAILMYTGNAIYQALNKALRDEDRDKVGSYFPYLRMLFEACGRLPIRKVTLWRGVGVDLFDQYKVGSTITWWGVSSCTSDEKVAKNFASGCAGPSTLLTVETQTACEISELSFYSNEAESILLPGTQLKVLDSYKKGKTAFIRLQEVGRQVGELSDLSAVAETTPRFVLLSQCFADAWMCDLAVIAGPYFVYVGEHLCAIADTCLDGHCLHHLSFVNGSPMAPSQEDFDSLKDEKEKLEAALKQEQDKRLAEQQRLKERTRETFQKLKDDCNAKVLALNQELEKAKADSQGSPDVSALQTVAQLQKAFSLLALRMEKFGIRFRTALLSVSSLLLAGPYDTERGVLLRLLEAQPGRGGPNFVFGICQLVSRARSLRLCRLNSAFAEMAEKEENSDAWSRCPVWDGSPLTWSAFRREMAWWSLPWTWRAPRSTTWRPDSSSVRRAPSVRGERNFFLKNLNIKKKCELAIRSQEKSLP</sequence>
<dbReference type="PROSITE" id="PS50064">
    <property type="entry name" value="ZF_PARP_2"/>
    <property type="match status" value="1"/>
</dbReference>
<feature type="coiled-coil region" evidence="18">
    <location>
        <begin position="930"/>
        <end position="990"/>
    </location>
</feature>
<dbReference type="InterPro" id="IPR050800">
    <property type="entry name" value="ARTD/PARP"/>
</dbReference>
<keyword evidence="13" id="KW-0539">Nucleus</keyword>
<dbReference type="InterPro" id="IPR036420">
    <property type="entry name" value="BRCT_dom_sf"/>
</dbReference>
<evidence type="ECO:0000256" key="19">
    <source>
        <dbReference type="SAM" id="MobiDB-lite"/>
    </source>
</evidence>
<dbReference type="GO" id="GO:0003950">
    <property type="term" value="F:NAD+ poly-ADP-ribosyltransferase activity"/>
    <property type="evidence" value="ECO:0007669"/>
    <property type="project" value="UniProtKB-EC"/>
</dbReference>
<name>A0A813CC34_9DINO</name>
<evidence type="ECO:0000313" key="25">
    <source>
        <dbReference type="Proteomes" id="UP000601435"/>
    </source>
</evidence>
<comment type="similarity">
    <text evidence="14">Belongs to the ARTD/PARP family.</text>
</comment>
<evidence type="ECO:0000256" key="7">
    <source>
        <dbReference type="ARBA" id="ARBA00022737"/>
    </source>
</evidence>
<keyword evidence="3 17" id="KW-0328">Glycosyltransferase</keyword>
<dbReference type="InterPro" id="IPR000768">
    <property type="entry name" value="ART"/>
</dbReference>
<keyword evidence="17" id="KW-0521">NADP</keyword>
<comment type="caution">
    <text evidence="24">The sequence shown here is derived from an EMBL/GenBank/DDBJ whole genome shotgun (WGS) entry which is preliminary data.</text>
</comment>
<dbReference type="Pfam" id="PF00645">
    <property type="entry name" value="zf-PARP"/>
    <property type="match status" value="1"/>
</dbReference>
<evidence type="ECO:0000256" key="5">
    <source>
        <dbReference type="ARBA" id="ARBA00022695"/>
    </source>
</evidence>
<gene>
    <name evidence="24" type="primary">PARP1</name>
    <name evidence="24" type="ORF">SNEC2469_LOCUS34233</name>
</gene>
<dbReference type="PROSITE" id="PS51060">
    <property type="entry name" value="PARP_ALPHA_HD"/>
    <property type="match status" value="1"/>
</dbReference>
<keyword evidence="18" id="KW-0175">Coiled coil</keyword>
<evidence type="ECO:0000256" key="10">
    <source>
        <dbReference type="ARBA" id="ARBA00022833"/>
    </source>
</evidence>
<evidence type="ECO:0000256" key="16">
    <source>
        <dbReference type="ARBA" id="ARBA00047597"/>
    </source>
</evidence>
<reference evidence="24" key="1">
    <citation type="submission" date="2021-02" db="EMBL/GenBank/DDBJ databases">
        <authorList>
            <person name="Dougan E. K."/>
            <person name="Rhodes N."/>
            <person name="Thang M."/>
            <person name="Chan C."/>
        </authorList>
    </citation>
    <scope>NUCLEOTIDE SEQUENCE</scope>
</reference>
<feature type="domain" description="BRCT" evidence="21">
    <location>
        <begin position="284"/>
        <end position="360"/>
    </location>
</feature>
<keyword evidence="12" id="KW-0238">DNA-binding</keyword>
<feature type="non-terminal residue" evidence="24">
    <location>
        <position position="1"/>
    </location>
</feature>
<dbReference type="EMBL" id="CAJNJA010093542">
    <property type="protein sequence ID" value="CAE7941298.1"/>
    <property type="molecule type" value="Genomic_DNA"/>
</dbReference>
<keyword evidence="7" id="KW-0677">Repeat</keyword>
<dbReference type="SUPFAM" id="SSF56399">
    <property type="entry name" value="ADP-ribosylation"/>
    <property type="match status" value="1"/>
</dbReference>
<keyword evidence="8" id="KW-0013">ADP-ribosylation</keyword>
<feature type="domain" description="PARP alpha-helical" evidence="22">
    <location>
        <begin position="512"/>
        <end position="641"/>
    </location>
</feature>
<organism evidence="24 25">
    <name type="scientific">Symbiodinium necroappetens</name>
    <dbReference type="NCBI Taxonomy" id="1628268"/>
    <lineage>
        <taxon>Eukaryota</taxon>
        <taxon>Sar</taxon>
        <taxon>Alveolata</taxon>
        <taxon>Dinophyceae</taxon>
        <taxon>Suessiales</taxon>
        <taxon>Symbiodiniaceae</taxon>
        <taxon>Symbiodinium</taxon>
    </lineage>
</organism>
<evidence type="ECO:0000259" key="22">
    <source>
        <dbReference type="PROSITE" id="PS51060"/>
    </source>
</evidence>
<dbReference type="Proteomes" id="UP000601435">
    <property type="component" value="Unassembled WGS sequence"/>
</dbReference>
<keyword evidence="4 17" id="KW-0808">Transferase</keyword>
<evidence type="ECO:0000259" key="20">
    <source>
        <dbReference type="PROSITE" id="PS50064"/>
    </source>
</evidence>
<dbReference type="GO" id="GO:0008270">
    <property type="term" value="F:zinc ion binding"/>
    <property type="evidence" value="ECO:0007669"/>
    <property type="project" value="UniProtKB-KW"/>
</dbReference>
<dbReference type="PROSITE" id="PS51977">
    <property type="entry name" value="WGR"/>
    <property type="match status" value="1"/>
</dbReference>
<accession>A0A813CC34</accession>
<dbReference type="SMART" id="SM01336">
    <property type="entry name" value="zf-PARP"/>
    <property type="match status" value="1"/>
</dbReference>
<feature type="region of interest" description="Disordered" evidence="19">
    <location>
        <begin position="1"/>
        <end position="31"/>
    </location>
</feature>
<dbReference type="GO" id="GO:0006302">
    <property type="term" value="P:double-strand break repair"/>
    <property type="evidence" value="ECO:0007669"/>
    <property type="project" value="TreeGrafter"/>
</dbReference>
<evidence type="ECO:0000256" key="3">
    <source>
        <dbReference type="ARBA" id="ARBA00022676"/>
    </source>
</evidence>
<dbReference type="Gene3D" id="1.20.142.10">
    <property type="entry name" value="Poly(ADP-ribose) polymerase, regulatory domain"/>
    <property type="match status" value="1"/>
</dbReference>
<proteinExistence type="inferred from homology"/>
<evidence type="ECO:0000256" key="9">
    <source>
        <dbReference type="ARBA" id="ARBA00022771"/>
    </source>
</evidence>
<dbReference type="InterPro" id="IPR001510">
    <property type="entry name" value="Znf_PARP"/>
</dbReference>
<evidence type="ECO:0000256" key="4">
    <source>
        <dbReference type="ARBA" id="ARBA00022679"/>
    </source>
</evidence>
<feature type="compositionally biased region" description="Basic residues" evidence="19">
    <location>
        <begin position="1"/>
        <end position="14"/>
    </location>
</feature>
<keyword evidence="5" id="KW-0548">Nucleotidyltransferase</keyword>
<dbReference type="PROSITE" id="PS51996">
    <property type="entry name" value="TR_MART"/>
    <property type="match status" value="1"/>
</dbReference>
<comment type="subcellular location">
    <subcellularLocation>
        <location evidence="1">Nucleus</location>
    </subcellularLocation>
</comment>
<dbReference type="InterPro" id="IPR008893">
    <property type="entry name" value="WGR_domain"/>
</dbReference>
<evidence type="ECO:0000256" key="18">
    <source>
        <dbReference type="SAM" id="Coils"/>
    </source>
</evidence>
<dbReference type="GO" id="GO:0003677">
    <property type="term" value="F:DNA binding"/>
    <property type="evidence" value="ECO:0007669"/>
    <property type="project" value="InterPro"/>
</dbReference>
<dbReference type="InterPro" id="IPR036957">
    <property type="entry name" value="Znf_PARP_sf"/>
</dbReference>
<evidence type="ECO:0000256" key="15">
    <source>
        <dbReference type="ARBA" id="ARBA00033987"/>
    </source>
</evidence>
<evidence type="ECO:0000256" key="12">
    <source>
        <dbReference type="ARBA" id="ARBA00023125"/>
    </source>
</evidence>
<protein>
    <recommendedName>
        <fullName evidence="17">NAD(P)(+)--arginine ADP-ribosyltransferase</fullName>
        <ecNumber evidence="17">2.4.2.31</ecNumber>
    </recommendedName>
    <alternativeName>
        <fullName evidence="17">Mono(ADP-ribosyl)transferase</fullName>
    </alternativeName>
</protein>
<dbReference type="SUPFAM" id="SSF52113">
    <property type="entry name" value="BRCT domain"/>
    <property type="match status" value="1"/>
</dbReference>
<dbReference type="Pfam" id="PF05406">
    <property type="entry name" value="WGR"/>
    <property type="match status" value="1"/>
</dbReference>
<dbReference type="OrthoDB" id="2017365at2759"/>
<dbReference type="Gene3D" id="3.40.50.10190">
    <property type="entry name" value="BRCT domain"/>
    <property type="match status" value="1"/>
</dbReference>
<evidence type="ECO:0000256" key="14">
    <source>
        <dbReference type="ARBA" id="ARBA00024347"/>
    </source>
</evidence>
<dbReference type="GO" id="GO:0106274">
    <property type="term" value="F:NAD+-protein-arginine ADP-ribosyltransferase activity"/>
    <property type="evidence" value="ECO:0007669"/>
    <property type="project" value="UniProtKB-EC"/>
</dbReference>
<feature type="domain" description="PARP-type" evidence="20">
    <location>
        <begin position="47"/>
        <end position="130"/>
    </location>
</feature>
<dbReference type="InterPro" id="IPR004102">
    <property type="entry name" value="Poly(ADP-ribose)pol_reg_dom"/>
</dbReference>
<comment type="similarity">
    <text evidence="2 17">Belongs to the Arg-specific ADP-ribosyltransferase family.</text>
</comment>
<dbReference type="EC" id="2.4.2.31" evidence="17"/>
<dbReference type="SUPFAM" id="SSF47587">
    <property type="entry name" value="Domain of poly(ADP-ribose) polymerase"/>
    <property type="match status" value="1"/>
</dbReference>
<dbReference type="InterPro" id="IPR012982">
    <property type="entry name" value="PARP1-like_PADR1_Zn_ribbon"/>
</dbReference>
<dbReference type="InterPro" id="IPR036616">
    <property type="entry name" value="Poly(ADP-ribose)pol_reg_dom_sf"/>
</dbReference>
<dbReference type="GO" id="GO:0005730">
    <property type="term" value="C:nucleolus"/>
    <property type="evidence" value="ECO:0007669"/>
    <property type="project" value="TreeGrafter"/>
</dbReference>
<keyword evidence="25" id="KW-1185">Reference proteome</keyword>
<evidence type="ECO:0000256" key="13">
    <source>
        <dbReference type="ARBA" id="ARBA00023242"/>
    </source>
</evidence>
<keyword evidence="6" id="KW-0479">Metal-binding</keyword>
<dbReference type="PANTHER" id="PTHR10459">
    <property type="entry name" value="DNA LIGASE"/>
    <property type="match status" value="1"/>
</dbReference>
<feature type="compositionally biased region" description="Low complexity" evidence="19">
    <location>
        <begin position="15"/>
        <end position="24"/>
    </location>
</feature>
<evidence type="ECO:0000256" key="17">
    <source>
        <dbReference type="RuleBase" id="RU361228"/>
    </source>
</evidence>
<feature type="region of interest" description="Disordered" evidence="19">
    <location>
        <begin position="528"/>
        <end position="551"/>
    </location>
</feature>
<evidence type="ECO:0000256" key="8">
    <source>
        <dbReference type="ARBA" id="ARBA00022765"/>
    </source>
</evidence>
<dbReference type="GO" id="GO:0016779">
    <property type="term" value="F:nucleotidyltransferase activity"/>
    <property type="evidence" value="ECO:0007669"/>
    <property type="project" value="UniProtKB-KW"/>
</dbReference>
<evidence type="ECO:0000259" key="21">
    <source>
        <dbReference type="PROSITE" id="PS50172"/>
    </source>
</evidence>
<feature type="compositionally biased region" description="Acidic residues" evidence="19">
    <location>
        <begin position="535"/>
        <end position="547"/>
    </location>
</feature>
<dbReference type="InterPro" id="IPR036930">
    <property type="entry name" value="WGR_dom_sf"/>
</dbReference>
<evidence type="ECO:0000256" key="1">
    <source>
        <dbReference type="ARBA" id="ARBA00004123"/>
    </source>
</evidence>
<dbReference type="PROSITE" id="PS52007">
    <property type="entry name" value="PADR1"/>
    <property type="match status" value="1"/>
</dbReference>
<dbReference type="GO" id="GO:0070212">
    <property type="term" value="P:protein poly-ADP-ribosylation"/>
    <property type="evidence" value="ECO:0007669"/>
    <property type="project" value="TreeGrafter"/>
</dbReference>
<comment type="catalytic activity">
    <reaction evidence="16 17">
        <text>L-arginyl-[protein] + NAD(+) = N(omega)-(ADP-D-ribosyl)-L-arginyl-[protein] + nicotinamide + H(+)</text>
        <dbReference type="Rhea" id="RHEA:19149"/>
        <dbReference type="Rhea" id="RHEA-COMP:10532"/>
        <dbReference type="Rhea" id="RHEA-COMP:15087"/>
        <dbReference type="ChEBI" id="CHEBI:15378"/>
        <dbReference type="ChEBI" id="CHEBI:17154"/>
        <dbReference type="ChEBI" id="CHEBI:29965"/>
        <dbReference type="ChEBI" id="CHEBI:57540"/>
        <dbReference type="ChEBI" id="CHEBI:142554"/>
        <dbReference type="EC" id="2.4.2.31"/>
    </reaction>
</comment>
<comment type="catalytic activity">
    <reaction evidence="15">
        <text>NAD(+) + (ADP-D-ribosyl)n-acceptor = nicotinamide + (ADP-D-ribosyl)n+1-acceptor + H(+).</text>
        <dbReference type="EC" id="2.4.2.30"/>
    </reaction>
</comment>
<dbReference type="PROSITE" id="PS50172">
    <property type="entry name" value="BRCT"/>
    <property type="match status" value="1"/>
</dbReference>
<keyword evidence="10" id="KW-0862">Zinc</keyword>
<dbReference type="SUPFAM" id="SSF57716">
    <property type="entry name" value="Glucocorticoid receptor-like (DNA-binding domain)"/>
    <property type="match status" value="1"/>
</dbReference>
<dbReference type="SUPFAM" id="SSF142921">
    <property type="entry name" value="WGR domain-like"/>
    <property type="match status" value="1"/>
</dbReference>
<dbReference type="Gene3D" id="3.90.176.10">
    <property type="entry name" value="Toxin ADP-ribosyltransferase, Chain A, domain 1"/>
    <property type="match status" value="1"/>
</dbReference>
<dbReference type="SMART" id="SM01335">
    <property type="entry name" value="PADR1"/>
    <property type="match status" value="1"/>
</dbReference>
<dbReference type="Pfam" id="PF08063">
    <property type="entry name" value="Zn_ribbon_PADR1"/>
    <property type="match status" value="1"/>
</dbReference>
<evidence type="ECO:0000313" key="24">
    <source>
        <dbReference type="EMBL" id="CAE7941298.1"/>
    </source>
</evidence>
<dbReference type="Gene3D" id="3.30.1740.10">
    <property type="entry name" value="Zinc finger, PARP-type"/>
    <property type="match status" value="1"/>
</dbReference>
<keyword evidence="9" id="KW-0863">Zinc-finger</keyword>
<dbReference type="AlphaFoldDB" id="A0A813CC34"/>
<dbReference type="Gene3D" id="3.90.640.80">
    <property type="match status" value="1"/>
</dbReference>
<keyword evidence="11 17" id="KW-0520">NAD</keyword>
<dbReference type="PANTHER" id="PTHR10459:SF112">
    <property type="entry name" value="POLY [ADP-RIBOSE] POLYMERASE 1"/>
    <property type="match status" value="1"/>
</dbReference>
<evidence type="ECO:0000259" key="23">
    <source>
        <dbReference type="PROSITE" id="PS51977"/>
    </source>
</evidence>
<evidence type="ECO:0000256" key="6">
    <source>
        <dbReference type="ARBA" id="ARBA00022723"/>
    </source>
</evidence>
<dbReference type="CDD" id="cd08001">
    <property type="entry name" value="WGR_PARP1_like"/>
    <property type="match status" value="1"/>
</dbReference>
<dbReference type="Pfam" id="PF01129">
    <property type="entry name" value="ART"/>
    <property type="match status" value="1"/>
</dbReference>
<dbReference type="Pfam" id="PF02877">
    <property type="entry name" value="PARP_reg"/>
    <property type="match status" value="1"/>
</dbReference>
<dbReference type="SMART" id="SM00773">
    <property type="entry name" value="WGR"/>
    <property type="match status" value="1"/>
</dbReference>
<evidence type="ECO:0000256" key="11">
    <source>
        <dbReference type="ARBA" id="ARBA00023027"/>
    </source>
</evidence>
<evidence type="ECO:0000256" key="2">
    <source>
        <dbReference type="ARBA" id="ARBA00009558"/>
    </source>
</evidence>